<keyword evidence="16" id="KW-1185">Reference proteome</keyword>
<evidence type="ECO:0000256" key="10">
    <source>
        <dbReference type="RuleBase" id="RU000577"/>
    </source>
</evidence>
<evidence type="ECO:0000256" key="11">
    <source>
        <dbReference type="RuleBase" id="RU004227"/>
    </source>
</evidence>
<dbReference type="InterPro" id="IPR020591">
    <property type="entry name" value="Chromosome_initiator_DnaA-like"/>
</dbReference>
<protein>
    <recommendedName>
        <fullName evidence="8 9">Chromosomal replication initiator protein DnaA</fullName>
    </recommendedName>
</protein>
<dbReference type="SMART" id="SM00382">
    <property type="entry name" value="AAA"/>
    <property type="match status" value="1"/>
</dbReference>
<dbReference type="EMBL" id="JBHTGP010000003">
    <property type="protein sequence ID" value="MFD0683944.1"/>
    <property type="molecule type" value="Genomic_DNA"/>
</dbReference>
<feature type="binding site" evidence="8">
    <location>
        <position position="473"/>
    </location>
    <ligand>
        <name>ATP</name>
        <dbReference type="ChEBI" id="CHEBI:30616"/>
    </ligand>
</feature>
<evidence type="ECO:0000256" key="5">
    <source>
        <dbReference type="ARBA" id="ARBA00022840"/>
    </source>
</evidence>
<feature type="compositionally biased region" description="Low complexity" evidence="12">
    <location>
        <begin position="100"/>
        <end position="110"/>
    </location>
</feature>
<gene>
    <name evidence="8 15" type="primary">dnaA</name>
    <name evidence="15" type="ORF">ACFQZM_05510</name>
</gene>
<keyword evidence="7 8" id="KW-0238">DNA-binding</keyword>
<dbReference type="CDD" id="cd00009">
    <property type="entry name" value="AAA"/>
    <property type="match status" value="1"/>
</dbReference>
<dbReference type="InterPro" id="IPR038454">
    <property type="entry name" value="DnaA_N_sf"/>
</dbReference>
<dbReference type="NCBIfam" id="TIGR00362">
    <property type="entry name" value="DnaA"/>
    <property type="match status" value="1"/>
</dbReference>
<evidence type="ECO:0000313" key="15">
    <source>
        <dbReference type="EMBL" id="MFD0683944.1"/>
    </source>
</evidence>
<feature type="compositionally biased region" description="Basic and acidic residues" evidence="12">
    <location>
        <begin position="194"/>
        <end position="206"/>
    </location>
</feature>
<dbReference type="Gene3D" id="3.40.50.300">
    <property type="entry name" value="P-loop containing nucleotide triphosphate hydrolases"/>
    <property type="match status" value="1"/>
</dbReference>
<proteinExistence type="inferred from homology"/>
<feature type="compositionally biased region" description="Gly residues" evidence="12">
    <location>
        <begin position="88"/>
        <end position="99"/>
    </location>
</feature>
<feature type="compositionally biased region" description="Low complexity" evidence="12">
    <location>
        <begin position="232"/>
        <end position="246"/>
    </location>
</feature>
<dbReference type="Gene3D" id="1.10.1750.10">
    <property type="match status" value="1"/>
</dbReference>
<accession>A0ABW2XEP4</accession>
<dbReference type="InterPro" id="IPR018312">
    <property type="entry name" value="Chromosome_initiator_DnaA_CS"/>
</dbReference>
<feature type="region of interest" description="Domain III, AAA+ region" evidence="8">
    <location>
        <begin position="429"/>
        <end position="645"/>
    </location>
</feature>
<evidence type="ECO:0000259" key="13">
    <source>
        <dbReference type="SMART" id="SM00382"/>
    </source>
</evidence>
<dbReference type="InterPro" id="IPR001957">
    <property type="entry name" value="Chromosome_initiator_DnaA"/>
</dbReference>
<dbReference type="PANTHER" id="PTHR30050">
    <property type="entry name" value="CHROMOSOMAL REPLICATION INITIATOR PROTEIN DNAA"/>
    <property type="match status" value="1"/>
</dbReference>
<keyword evidence="2 8" id="KW-0963">Cytoplasm</keyword>
<evidence type="ECO:0000256" key="6">
    <source>
        <dbReference type="ARBA" id="ARBA00023121"/>
    </source>
</evidence>
<evidence type="ECO:0000259" key="14">
    <source>
        <dbReference type="SMART" id="SM00760"/>
    </source>
</evidence>
<evidence type="ECO:0000256" key="3">
    <source>
        <dbReference type="ARBA" id="ARBA00022705"/>
    </source>
</evidence>
<name>A0ABW2XEP4_9ACTN</name>
<dbReference type="InterPro" id="IPR013159">
    <property type="entry name" value="DnaA_C"/>
</dbReference>
<evidence type="ECO:0000256" key="9">
    <source>
        <dbReference type="NCBIfam" id="TIGR00362"/>
    </source>
</evidence>
<dbReference type="SMART" id="SM00760">
    <property type="entry name" value="Bac_DnaA_C"/>
    <property type="match status" value="1"/>
</dbReference>
<feature type="region of interest" description="Disordered" evidence="12">
    <location>
        <begin position="83"/>
        <end position="427"/>
    </location>
</feature>
<dbReference type="InterPro" id="IPR027417">
    <property type="entry name" value="P-loop_NTPase"/>
</dbReference>
<comment type="caution">
    <text evidence="8">Lacks conserved residue(s) required for the propagation of feature annotation.</text>
</comment>
<keyword evidence="6 8" id="KW-0446">Lipid-binding</keyword>
<dbReference type="PRINTS" id="PR00051">
    <property type="entry name" value="DNAA"/>
</dbReference>
<dbReference type="SUPFAM" id="SSF52540">
    <property type="entry name" value="P-loop containing nucleoside triphosphate hydrolases"/>
    <property type="match status" value="1"/>
</dbReference>
<comment type="function">
    <text evidence="8 10">Plays an essential role in the initiation and regulation of chromosomal replication. ATP-DnaA binds to the origin of replication (oriC) to initiate formation of the DNA replication initiation complex once per cell cycle. Binds the DnaA box (a 9 base pair repeat at the origin) and separates the double-stranded (ds)DNA. Forms a right-handed helical filament on oriC DNA; dsDNA binds to the exterior of the filament while single-stranded (ss)DNA is stabiized in the filament's interior. The ATP-DnaA-oriC complex binds and stabilizes one strand of the AT-rich DNA unwinding element (DUE), permitting loading of DNA polymerase. After initiation quickly degrades to an ADP-DnaA complex that is not apt for DNA replication. Binds acidic phospholipids.</text>
</comment>
<evidence type="ECO:0000256" key="2">
    <source>
        <dbReference type="ARBA" id="ARBA00022490"/>
    </source>
</evidence>
<feature type="domain" description="AAA+ ATPase" evidence="13">
    <location>
        <begin position="462"/>
        <end position="590"/>
    </location>
</feature>
<dbReference type="Gene3D" id="1.10.8.60">
    <property type="match status" value="1"/>
</dbReference>
<dbReference type="NCBIfam" id="NF010686">
    <property type="entry name" value="PRK14086.1"/>
    <property type="match status" value="1"/>
</dbReference>
<reference evidence="16" key="1">
    <citation type="journal article" date="2019" name="Int. J. Syst. Evol. Microbiol.">
        <title>The Global Catalogue of Microorganisms (GCM) 10K type strain sequencing project: providing services to taxonomists for standard genome sequencing and annotation.</title>
        <authorList>
            <consortium name="The Broad Institute Genomics Platform"/>
            <consortium name="The Broad Institute Genome Sequencing Center for Infectious Disease"/>
            <person name="Wu L."/>
            <person name="Ma J."/>
        </authorList>
    </citation>
    <scope>NUCLEOTIDE SEQUENCE [LARGE SCALE GENOMIC DNA]</scope>
    <source>
        <strain evidence="16">JCM 9371</strain>
    </source>
</reference>
<comment type="subunit">
    <text evidence="8">Oligomerizes as a right-handed, spiral filament on DNA at oriC.</text>
</comment>
<evidence type="ECO:0000313" key="16">
    <source>
        <dbReference type="Proteomes" id="UP001597063"/>
    </source>
</evidence>
<dbReference type="Pfam" id="PF11638">
    <property type="entry name" value="DnaA_N"/>
    <property type="match status" value="1"/>
</dbReference>
<keyword evidence="5 8" id="KW-0067">ATP-binding</keyword>
<evidence type="ECO:0000256" key="4">
    <source>
        <dbReference type="ARBA" id="ARBA00022741"/>
    </source>
</evidence>
<feature type="compositionally biased region" description="Gly residues" evidence="12">
    <location>
        <begin position="249"/>
        <end position="269"/>
    </location>
</feature>
<organism evidence="15 16">
    <name type="scientific">Actinomadura fibrosa</name>
    <dbReference type="NCBI Taxonomy" id="111802"/>
    <lineage>
        <taxon>Bacteria</taxon>
        <taxon>Bacillati</taxon>
        <taxon>Actinomycetota</taxon>
        <taxon>Actinomycetes</taxon>
        <taxon>Streptosporangiales</taxon>
        <taxon>Thermomonosporaceae</taxon>
        <taxon>Actinomadura</taxon>
    </lineage>
</organism>
<dbReference type="Proteomes" id="UP001597063">
    <property type="component" value="Unassembled WGS sequence"/>
</dbReference>
<comment type="subcellular location">
    <subcellularLocation>
        <location evidence="8">Cytoplasm</location>
    </subcellularLocation>
</comment>
<feature type="binding site" evidence="8">
    <location>
        <position position="475"/>
    </location>
    <ligand>
        <name>ATP</name>
        <dbReference type="ChEBI" id="CHEBI:30616"/>
    </ligand>
</feature>
<feature type="compositionally biased region" description="Basic and acidic residues" evidence="12">
    <location>
        <begin position="130"/>
        <end position="140"/>
    </location>
</feature>
<comment type="caution">
    <text evidence="15">The sequence shown here is derived from an EMBL/GenBank/DDBJ whole genome shotgun (WGS) entry which is preliminary data.</text>
</comment>
<keyword evidence="4 8" id="KW-0547">Nucleotide-binding</keyword>
<feature type="binding site" evidence="8">
    <location>
        <position position="476"/>
    </location>
    <ligand>
        <name>ATP</name>
        <dbReference type="ChEBI" id="CHEBI:30616"/>
    </ligand>
</feature>
<sequence>MDGQDLGSVWARTLTALAESDLSPSYRAWLPMVRPLALVEGTALLAAPNEFAKDALETRLRNLITQALSHELGREIRVAVTVQPEPPGGAGSGPGGNPRPGGSEPLAAPVPGGPGPGAGGRDSGPPYGEQQHDDLDRGRPYGDQQYGEQPYTDRSDRPYPEQPYGDQGYGDKGYRTQSGGTHGAGVSGSYPQQDEDRGWPQRDSEHGNAYPPAPRPPAYGMGPGGRGVPFDSRGSQGPPGRGRPSGMNGTEGFGGAEGYSGENYGGGPEAYGSEGYGAEPPGRPPHAPSHLNDRTLGPLRSGGRSESQGREPQQGGNDGPLGHDDSFPKGETSFPGAEQPFAGAEQYRGEDQYRPEDSYRGEGVYRDDEGDDARGPVPAQGNGPLGPGGPGPGSPKGGPGGGSGPGTGAPSPGGSGGGQGTGGASEHARLNPKYTFETFVIGSSNRFAHAAAVAVAEQPAKAYNPLFIYGDSGLGKTHLLHAIGHYAQSLFNGARVRYVSSEEFTNDFINSIRDGKADGFRRRYRDVDILLVDDIQFLEGKEQTQEEFFHTFNTLHNASKQIVISSDRPPKELVTLEDRLRNRFEWGLTTDVQPPELETRIAILQKKARQEGLAAPPDVLEFIASQIATNIRELEGALIRVTAFASLNRQSVDMKLAEIVLKDLIPNDSGPEITAAMIMAQTVEYFGTTIEDLCGPSRSRMLVTARQIAMYLCRELTELSLPKIGQQFGGRDHTTVMHAERKIRSLMAERRAIYNQVTELTGRIKHQARKR</sequence>
<comment type="similarity">
    <text evidence="1 8 11">Belongs to the DnaA family.</text>
</comment>
<dbReference type="InterPro" id="IPR013317">
    <property type="entry name" value="DnaA_dom"/>
</dbReference>
<feature type="compositionally biased region" description="Polar residues" evidence="12">
    <location>
        <begin position="304"/>
        <end position="315"/>
    </location>
</feature>
<evidence type="ECO:0000256" key="12">
    <source>
        <dbReference type="SAM" id="MobiDB-lite"/>
    </source>
</evidence>
<feature type="compositionally biased region" description="Gly residues" evidence="12">
    <location>
        <begin position="394"/>
        <end position="423"/>
    </location>
</feature>
<evidence type="ECO:0000256" key="8">
    <source>
        <dbReference type="HAMAP-Rule" id="MF_00377"/>
    </source>
</evidence>
<dbReference type="RefSeq" id="WP_131757468.1">
    <property type="nucleotide sequence ID" value="NZ_CAACUY010000032.1"/>
</dbReference>
<dbReference type="SUPFAM" id="SSF48295">
    <property type="entry name" value="TrpR-like"/>
    <property type="match status" value="1"/>
</dbReference>
<dbReference type="Pfam" id="PF00308">
    <property type="entry name" value="Bac_DnaA"/>
    <property type="match status" value="1"/>
</dbReference>
<dbReference type="Pfam" id="PF08299">
    <property type="entry name" value="Bac_DnaA_C"/>
    <property type="match status" value="1"/>
</dbReference>
<dbReference type="PROSITE" id="PS01008">
    <property type="entry name" value="DNAA"/>
    <property type="match status" value="1"/>
</dbReference>
<dbReference type="PANTHER" id="PTHR30050:SF2">
    <property type="entry name" value="CHROMOSOMAL REPLICATION INITIATOR PROTEIN DNAA"/>
    <property type="match status" value="1"/>
</dbReference>
<keyword evidence="3 8" id="KW-0235">DNA replication</keyword>
<dbReference type="HAMAP" id="MF_00377">
    <property type="entry name" value="DnaA_bact"/>
    <property type="match status" value="1"/>
</dbReference>
<feature type="domain" description="Chromosomal replication initiator DnaA C-terminal" evidence="14">
    <location>
        <begin position="674"/>
        <end position="743"/>
    </location>
</feature>
<dbReference type="Gene3D" id="3.30.300.180">
    <property type="match status" value="1"/>
</dbReference>
<feature type="region of interest" description="Domain IV, binds dsDNA" evidence="8">
    <location>
        <begin position="646"/>
        <end position="771"/>
    </location>
</feature>
<feature type="binding site" evidence="8">
    <location>
        <position position="477"/>
    </location>
    <ligand>
        <name>ATP</name>
        <dbReference type="ChEBI" id="CHEBI:30616"/>
    </ligand>
</feature>
<evidence type="ECO:0000256" key="1">
    <source>
        <dbReference type="ARBA" id="ARBA00006583"/>
    </source>
</evidence>
<dbReference type="CDD" id="cd06571">
    <property type="entry name" value="Bac_DnaA_C"/>
    <property type="match status" value="1"/>
</dbReference>
<feature type="compositionally biased region" description="Basic and acidic residues" evidence="12">
    <location>
        <begin position="347"/>
        <end position="367"/>
    </location>
</feature>
<feature type="region of interest" description="Domain I, interacts with DnaA modulators" evidence="8">
    <location>
        <begin position="1"/>
        <end position="311"/>
    </location>
</feature>
<dbReference type="InterPro" id="IPR024633">
    <property type="entry name" value="DnaA_N_dom"/>
</dbReference>
<evidence type="ECO:0000256" key="7">
    <source>
        <dbReference type="ARBA" id="ARBA00023125"/>
    </source>
</evidence>
<dbReference type="InterPro" id="IPR010921">
    <property type="entry name" value="Trp_repressor/repl_initiator"/>
</dbReference>
<comment type="domain">
    <text evidence="8">Domain I is involved in oligomerization and binding regulators, domain II is flexibile and of varying length in different bacteria, domain III forms the AAA+ region, while domain IV binds dsDNA.</text>
</comment>
<dbReference type="InterPro" id="IPR003593">
    <property type="entry name" value="AAA+_ATPase"/>
</dbReference>